<organism evidence="1">
    <name type="scientific">bioreactor metagenome</name>
    <dbReference type="NCBI Taxonomy" id="1076179"/>
    <lineage>
        <taxon>unclassified sequences</taxon>
        <taxon>metagenomes</taxon>
        <taxon>ecological metagenomes</taxon>
    </lineage>
</organism>
<proteinExistence type="predicted"/>
<protein>
    <recommendedName>
        <fullName evidence="2">TonB-dependent receptor SusC</fullName>
    </recommendedName>
</protein>
<reference evidence="1" key="1">
    <citation type="submission" date="2019-08" db="EMBL/GenBank/DDBJ databases">
        <authorList>
            <person name="Kucharzyk K."/>
            <person name="Murdoch R.W."/>
            <person name="Higgins S."/>
            <person name="Loffler F."/>
        </authorList>
    </citation>
    <scope>NUCLEOTIDE SEQUENCE</scope>
</reference>
<dbReference type="AlphaFoldDB" id="A0A645GHX1"/>
<name>A0A645GHX1_9ZZZZ</name>
<gene>
    <name evidence="1" type="ORF">SDC9_170832</name>
</gene>
<evidence type="ECO:0000313" key="1">
    <source>
        <dbReference type="EMBL" id="MPN23444.1"/>
    </source>
</evidence>
<sequence>MFKGVYADGTANATVISAQEYYKASYNISEAYIYSASFVKLREIKLAYNFNKTLIKKIGLQEATISAVGRNLFFLYKDAPNIDPETAFNTGNAQGLESLSLPTTRTIGFNLNFKF</sequence>
<comment type="caution">
    <text evidence="1">The sequence shown here is derived from an EMBL/GenBank/DDBJ whole genome shotgun (WGS) entry which is preliminary data.</text>
</comment>
<dbReference type="EMBL" id="VSSQ01071943">
    <property type="protein sequence ID" value="MPN23444.1"/>
    <property type="molecule type" value="Genomic_DNA"/>
</dbReference>
<evidence type="ECO:0008006" key="2">
    <source>
        <dbReference type="Google" id="ProtNLM"/>
    </source>
</evidence>
<accession>A0A645GHX1</accession>